<dbReference type="Proteomes" id="UP000321413">
    <property type="component" value="Unassembled WGS sequence"/>
</dbReference>
<dbReference type="HAMAP" id="MF_00460">
    <property type="entry name" value="UPF0125_RnfH"/>
    <property type="match status" value="1"/>
</dbReference>
<evidence type="ECO:0000256" key="2">
    <source>
        <dbReference type="HAMAP-Rule" id="MF_00460"/>
    </source>
</evidence>
<name>A0A5C7FTQ5_9BURK</name>
<dbReference type="Gene3D" id="3.10.20.280">
    <property type="entry name" value="RnfH-like"/>
    <property type="match status" value="1"/>
</dbReference>
<evidence type="ECO:0000256" key="3">
    <source>
        <dbReference type="SAM" id="MobiDB-lite"/>
    </source>
</evidence>
<dbReference type="AlphaFoldDB" id="A0A5C7FTQ5"/>
<organism evidence="4 5">
    <name type="scientific">Massilia arenae</name>
    <dbReference type="NCBI Taxonomy" id="2603288"/>
    <lineage>
        <taxon>Bacteria</taxon>
        <taxon>Pseudomonadati</taxon>
        <taxon>Pseudomonadota</taxon>
        <taxon>Betaproteobacteria</taxon>
        <taxon>Burkholderiales</taxon>
        <taxon>Oxalobacteraceae</taxon>
        <taxon>Telluria group</taxon>
        <taxon>Massilia</taxon>
    </lineage>
</organism>
<comment type="caution">
    <text evidence="4">The sequence shown here is derived from an EMBL/GenBank/DDBJ whole genome shotgun (WGS) entry which is preliminary data.</text>
</comment>
<comment type="similarity">
    <text evidence="1 2">Belongs to the UPF0125 (RnfH) family.</text>
</comment>
<evidence type="ECO:0000256" key="1">
    <source>
        <dbReference type="ARBA" id="ARBA00010645"/>
    </source>
</evidence>
<dbReference type="RefSeq" id="WP_147936078.1">
    <property type="nucleotide sequence ID" value="NZ_VPFD01000020.1"/>
</dbReference>
<evidence type="ECO:0000313" key="5">
    <source>
        <dbReference type="Proteomes" id="UP000321413"/>
    </source>
</evidence>
<dbReference type="InterPro" id="IPR037021">
    <property type="entry name" value="RnfH_sf"/>
</dbReference>
<gene>
    <name evidence="4" type="ORF">FVD38_17920</name>
</gene>
<dbReference type="InterPro" id="IPR016155">
    <property type="entry name" value="Mopterin_synth/thiamin_S_b"/>
</dbReference>
<dbReference type="PANTHER" id="PTHR37483">
    <property type="entry name" value="UPF0125 PROTEIN RATB"/>
    <property type="match status" value="1"/>
</dbReference>
<dbReference type="EMBL" id="VPFD01000020">
    <property type="protein sequence ID" value="TXF98006.1"/>
    <property type="molecule type" value="Genomic_DNA"/>
</dbReference>
<dbReference type="PANTHER" id="PTHR37483:SF1">
    <property type="entry name" value="UPF0125 PROTEIN RATB"/>
    <property type="match status" value="1"/>
</dbReference>
<sequence length="105" mass="11711">MAELLDISVCYASDQVEWLHPMQVEAGTTIGEAIERSGVLEAFPDINLTTQPVGIYAKKKTLDTVLRERDRIEIYRPLVADPKESRRKRAAKKERSATDPAADGV</sequence>
<dbReference type="SUPFAM" id="SSF54285">
    <property type="entry name" value="MoaD/ThiS"/>
    <property type="match status" value="1"/>
</dbReference>
<reference evidence="4 5" key="1">
    <citation type="submission" date="2019-08" db="EMBL/GenBank/DDBJ databases">
        <title>Massilia golmudensis sp. nov., isolated from sand in the Qinghai-Tibetan Plateau.</title>
        <authorList>
            <person name="Zhang B."/>
        </authorList>
    </citation>
    <scope>NUCLEOTIDE SEQUENCE [LARGE SCALE GENOMIC DNA]</scope>
    <source>
        <strain evidence="4 5">GEM5</strain>
    </source>
</reference>
<feature type="region of interest" description="Disordered" evidence="3">
    <location>
        <begin position="83"/>
        <end position="105"/>
    </location>
</feature>
<dbReference type="InterPro" id="IPR005346">
    <property type="entry name" value="RnfH"/>
</dbReference>
<protein>
    <recommendedName>
        <fullName evidence="2">UPF0125 protein FVD38_17920</fullName>
    </recommendedName>
</protein>
<proteinExistence type="inferred from homology"/>
<accession>A0A5C7FTQ5</accession>
<dbReference type="Pfam" id="PF03658">
    <property type="entry name" value="Ub-RnfH"/>
    <property type="match status" value="1"/>
</dbReference>
<evidence type="ECO:0000313" key="4">
    <source>
        <dbReference type="EMBL" id="TXF98006.1"/>
    </source>
</evidence>
<keyword evidence="5" id="KW-1185">Reference proteome</keyword>
<dbReference type="NCBIfam" id="NF002490">
    <property type="entry name" value="PRK01777.1"/>
    <property type="match status" value="1"/>
</dbReference>